<dbReference type="RefSeq" id="WP_020912616.1">
    <property type="nucleotide sequence ID" value="NC_011566.1"/>
</dbReference>
<dbReference type="GO" id="GO:0008253">
    <property type="term" value="F:5'-nucleotidase activity"/>
    <property type="evidence" value="ECO:0007669"/>
    <property type="project" value="TreeGrafter"/>
</dbReference>
<dbReference type="eggNOG" id="COG0737">
    <property type="taxonomic scope" value="Bacteria"/>
</dbReference>
<proteinExistence type="inferred from homology"/>
<feature type="chain" id="PRO_5005123974" evidence="2">
    <location>
        <begin position="21"/>
        <end position="664"/>
    </location>
</feature>
<dbReference type="EMBL" id="CP000472">
    <property type="protein sequence ID" value="ACJ29260.1"/>
    <property type="molecule type" value="Genomic_DNA"/>
</dbReference>
<evidence type="ECO:0000313" key="6">
    <source>
        <dbReference type="Proteomes" id="UP000000753"/>
    </source>
</evidence>
<dbReference type="InterPro" id="IPR029052">
    <property type="entry name" value="Metallo-depent_PP-like"/>
</dbReference>
<keyword evidence="2" id="KW-0547">Nucleotide-binding</keyword>
<comment type="similarity">
    <text evidence="2">Belongs to the 5'-nucleotidase family.</text>
</comment>
<evidence type="ECO:0000259" key="4">
    <source>
        <dbReference type="Pfam" id="PF02872"/>
    </source>
</evidence>
<dbReference type="InterPro" id="IPR036907">
    <property type="entry name" value="5'-Nucleotdase_C_sf"/>
</dbReference>
<feature type="signal peptide" evidence="2">
    <location>
        <begin position="1"/>
        <end position="20"/>
    </location>
</feature>
<dbReference type="GO" id="GO:0000166">
    <property type="term" value="F:nucleotide binding"/>
    <property type="evidence" value="ECO:0007669"/>
    <property type="project" value="UniProtKB-KW"/>
</dbReference>
<dbReference type="STRING" id="225849.swp_2520"/>
<keyword evidence="6" id="KW-1185">Reference proteome</keyword>
<dbReference type="PANTHER" id="PTHR11575">
    <property type="entry name" value="5'-NUCLEOTIDASE-RELATED"/>
    <property type="match status" value="1"/>
</dbReference>
<dbReference type="Pfam" id="PF02872">
    <property type="entry name" value="5_nucleotid_C"/>
    <property type="match status" value="1"/>
</dbReference>
<evidence type="ECO:0000256" key="1">
    <source>
        <dbReference type="ARBA" id="ARBA00022729"/>
    </source>
</evidence>
<reference evidence="5 6" key="1">
    <citation type="journal article" date="2008" name="PLoS ONE">
        <title>Environmental adaptation: genomic analysis of the piezotolerant and psychrotolerant deep-sea iron reducing bacterium Shewanella piezotolerans WP3.</title>
        <authorList>
            <person name="Wang F."/>
            <person name="Wang J."/>
            <person name="Jian H."/>
            <person name="Zhang B."/>
            <person name="Li S."/>
            <person name="Wang F."/>
            <person name="Zeng X."/>
            <person name="Gao L."/>
            <person name="Bartlett D.H."/>
            <person name="Yu J."/>
            <person name="Hu S."/>
            <person name="Xiao X."/>
        </authorList>
    </citation>
    <scope>NUCLEOTIDE SEQUENCE [LARGE SCALE GENOMIC DNA]</scope>
    <source>
        <strain evidence="6">WP3 / JCM 13877</strain>
    </source>
</reference>
<organism evidence="5 6">
    <name type="scientific">Shewanella piezotolerans (strain WP3 / JCM 13877)</name>
    <dbReference type="NCBI Taxonomy" id="225849"/>
    <lineage>
        <taxon>Bacteria</taxon>
        <taxon>Pseudomonadati</taxon>
        <taxon>Pseudomonadota</taxon>
        <taxon>Gammaproteobacteria</taxon>
        <taxon>Alteromonadales</taxon>
        <taxon>Shewanellaceae</taxon>
        <taxon>Shewanella</taxon>
    </lineage>
</organism>
<dbReference type="GO" id="GO:0030288">
    <property type="term" value="C:outer membrane-bounded periplasmic space"/>
    <property type="evidence" value="ECO:0007669"/>
    <property type="project" value="TreeGrafter"/>
</dbReference>
<dbReference type="PRINTS" id="PR01607">
    <property type="entry name" value="APYRASEFAMLY"/>
</dbReference>
<dbReference type="HOGENOM" id="CLU_005854_7_1_6"/>
<name>B8CP16_SHEPW</name>
<protein>
    <submittedName>
        <fullName evidence="5">Metallophosphoesterase:5'-Nucleotidase</fullName>
    </submittedName>
</protein>
<dbReference type="InterPro" id="IPR006179">
    <property type="entry name" value="5_nucleotidase/apyrase"/>
</dbReference>
<dbReference type="OrthoDB" id="9803927at2"/>
<dbReference type="InterPro" id="IPR004843">
    <property type="entry name" value="Calcineurin-like_PHP"/>
</dbReference>
<dbReference type="Pfam" id="PF00149">
    <property type="entry name" value="Metallophos"/>
    <property type="match status" value="1"/>
</dbReference>
<evidence type="ECO:0000256" key="2">
    <source>
        <dbReference type="RuleBase" id="RU362119"/>
    </source>
</evidence>
<dbReference type="GO" id="GO:0009166">
    <property type="term" value="P:nucleotide catabolic process"/>
    <property type="evidence" value="ECO:0007669"/>
    <property type="project" value="InterPro"/>
</dbReference>
<keyword evidence="1 2" id="KW-0732">Signal</keyword>
<dbReference type="Gene3D" id="3.60.21.10">
    <property type="match status" value="1"/>
</dbReference>
<evidence type="ECO:0000259" key="3">
    <source>
        <dbReference type="Pfam" id="PF00149"/>
    </source>
</evidence>
<gene>
    <name evidence="5" type="ordered locus">swp_2520</name>
</gene>
<dbReference type="SUPFAM" id="SSF55816">
    <property type="entry name" value="5'-nucleotidase (syn. UDP-sugar hydrolase), C-terminal domain"/>
    <property type="match status" value="1"/>
</dbReference>
<sequence>MKLQKTVIAVALLAALSACSNDDDTNQGDKGFNLTIAHINDTHSNFDPVKSSFTMGKDGEVVFNEFGGYPRLLEAANEIKEETSQPLLFLHGGDAWQGTAYFKLNEGTANADLLSQMGLDAMALGNHEFDLDTSKLASFIDSVNFPLLANNMDAGLDSALSGSTNLKPYQLFAFDGATKRTISEVTEANDNEQIVAVIGVVLEDMPTIATGTGDVKFENEIAFTQVTVNALKAQGVNKIVVLSHIGNARDIALAEGTTDIDVIVGGHSHTLLGDFTDLGHGDNGVYAQLVKQKDEVGQTCIVQAGQYAQAIGKVDVKFDSEGELLSCAGQNTLLTNEEFYNDGKREESDLLTGADHEKVASFIDENVLIDDVEENNDMRVHIDATYKPALEEAYGEVVANAPQEINHERRPGDGGTDKHGSDVAPLIAEGMVYWANQTDVNSVIGKKVQIGLVGAGGVRTDIASGEFREGHASLELLPFSNYLSVLTINGEVLTELLTSTIDATLPVGSHAGKFPYVGGMRYTFTEEVKNTSGNISSIDINTGTETEPRWEPISSATDYVVIVNNYNASGNDGWNALGDAQLQATDRVDLVKTSTGYKAYKVDHLTYNSTENTYSVVYADSAPSCDDNGTDICNTDALSFIDYAEEKVVLESLPFESTTVIYKD</sequence>
<accession>B8CP16</accession>
<keyword evidence="2" id="KW-0378">Hydrolase</keyword>
<dbReference type="GO" id="GO:0008768">
    <property type="term" value="F:UDP-sugar diphosphatase activity"/>
    <property type="evidence" value="ECO:0007669"/>
    <property type="project" value="TreeGrafter"/>
</dbReference>
<feature type="domain" description="Calcineurin-like phosphoesterase" evidence="3">
    <location>
        <begin position="35"/>
        <end position="270"/>
    </location>
</feature>
<dbReference type="InterPro" id="IPR008334">
    <property type="entry name" value="5'-Nucleotdase_C"/>
</dbReference>
<evidence type="ECO:0000313" key="5">
    <source>
        <dbReference type="EMBL" id="ACJ29260.1"/>
    </source>
</evidence>
<dbReference type="Proteomes" id="UP000000753">
    <property type="component" value="Chromosome"/>
</dbReference>
<dbReference type="SUPFAM" id="SSF56300">
    <property type="entry name" value="Metallo-dependent phosphatases"/>
    <property type="match status" value="1"/>
</dbReference>
<dbReference type="Gene3D" id="3.90.780.10">
    <property type="entry name" value="5'-Nucleotidase, C-terminal domain"/>
    <property type="match status" value="1"/>
</dbReference>
<dbReference type="PROSITE" id="PS51257">
    <property type="entry name" value="PROKAR_LIPOPROTEIN"/>
    <property type="match status" value="1"/>
</dbReference>
<dbReference type="AlphaFoldDB" id="B8CP16"/>
<dbReference type="PANTHER" id="PTHR11575:SF24">
    <property type="entry name" value="5'-NUCLEOTIDASE"/>
    <property type="match status" value="1"/>
</dbReference>
<dbReference type="KEGG" id="swp:swp_2520"/>
<feature type="domain" description="5'-Nucleotidase C-terminal" evidence="4">
    <location>
        <begin position="419"/>
        <end position="578"/>
    </location>
</feature>